<accession>C0PM14</accession>
<reference evidence="2" key="2">
    <citation type="submission" date="2012-06" db="EMBL/GenBank/DDBJ databases">
        <authorList>
            <person name="Yu Y."/>
            <person name="Currie J."/>
            <person name="Lomeli R."/>
            <person name="Angelova A."/>
            <person name="Collura K."/>
            <person name="Wissotski M."/>
            <person name="Campos D."/>
            <person name="Kudrna D."/>
            <person name="Golser W."/>
            <person name="Ashely E."/>
            <person name="Descour A."/>
            <person name="Fernandes J."/>
            <person name="Soderlund C."/>
            <person name="Walbot V."/>
        </authorList>
    </citation>
    <scope>NUCLEOTIDE SEQUENCE</scope>
    <source>
        <strain evidence="2">B73</strain>
    </source>
</reference>
<reference evidence="2" key="1">
    <citation type="journal article" date="2009" name="PLoS Genet.">
        <title>Sequencing, mapping, and analysis of 27,455 maize full-length cDNAs.</title>
        <authorList>
            <person name="Soderlund C."/>
            <person name="Descour A."/>
            <person name="Kudrna D."/>
            <person name="Bomhoff M."/>
            <person name="Boyd L."/>
            <person name="Currie J."/>
            <person name="Angelova A."/>
            <person name="Collura K."/>
            <person name="Wissotski M."/>
            <person name="Ashley E."/>
            <person name="Morrow D."/>
            <person name="Fernandes J."/>
            <person name="Walbot V."/>
            <person name="Yu Y."/>
        </authorList>
    </citation>
    <scope>NUCLEOTIDE SEQUENCE</scope>
    <source>
        <strain evidence="2">B73</strain>
    </source>
</reference>
<dbReference type="EMBL" id="BT084945">
    <property type="protein sequence ID" value="ACR35298.1"/>
    <property type="molecule type" value="mRNA"/>
</dbReference>
<dbReference type="EMBL" id="BT069333">
    <property type="protein sequence ID" value="ACN36230.1"/>
    <property type="molecule type" value="mRNA"/>
</dbReference>
<name>C0PM14_MAIZE</name>
<proteinExistence type="evidence at transcript level"/>
<evidence type="ECO:0000256" key="1">
    <source>
        <dbReference type="SAM" id="MobiDB-lite"/>
    </source>
</evidence>
<protein>
    <submittedName>
        <fullName evidence="2">Uncharacterized protein</fullName>
    </submittedName>
</protein>
<feature type="compositionally biased region" description="Low complexity" evidence="1">
    <location>
        <begin position="91"/>
        <end position="102"/>
    </location>
</feature>
<dbReference type="EMBL" id="BT085835">
    <property type="protein sequence ID" value="ACR36188.1"/>
    <property type="molecule type" value="mRNA"/>
</dbReference>
<evidence type="ECO:0000313" key="2">
    <source>
        <dbReference type="EMBL" id="ACN36230.1"/>
    </source>
</evidence>
<feature type="compositionally biased region" description="Basic residues" evidence="1">
    <location>
        <begin position="80"/>
        <end position="90"/>
    </location>
</feature>
<feature type="region of interest" description="Disordered" evidence="1">
    <location>
        <begin position="80"/>
        <end position="112"/>
    </location>
</feature>
<dbReference type="AlphaFoldDB" id="C0PM14"/>
<organism evidence="2">
    <name type="scientific">Zea mays</name>
    <name type="common">Maize</name>
    <dbReference type="NCBI Taxonomy" id="4577"/>
    <lineage>
        <taxon>Eukaryota</taxon>
        <taxon>Viridiplantae</taxon>
        <taxon>Streptophyta</taxon>
        <taxon>Embryophyta</taxon>
        <taxon>Tracheophyta</taxon>
        <taxon>Spermatophyta</taxon>
        <taxon>Magnoliopsida</taxon>
        <taxon>Liliopsida</taxon>
        <taxon>Poales</taxon>
        <taxon>Poaceae</taxon>
        <taxon>PACMAD clade</taxon>
        <taxon>Panicoideae</taxon>
        <taxon>Andropogonodae</taxon>
        <taxon>Andropogoneae</taxon>
        <taxon>Tripsacinae</taxon>
        <taxon>Zea</taxon>
    </lineage>
</organism>
<sequence length="112" mass="12869">MSRLLPLIVFTQGSCSALIISPEQRQLLHRGHASTTTCRRYSYKHGRAFDAHTNLLVAEQASRGRCRRCRTRRCTRARCRRRSPTRRRTPGCRGCPGASSPASRPPRRRRPR</sequence>